<evidence type="ECO:0000256" key="8">
    <source>
        <dbReference type="ARBA" id="ARBA00049348"/>
    </source>
</evidence>
<dbReference type="STRING" id="1385521.N803_15430"/>
<dbReference type="AlphaFoldDB" id="A0A0A0JNM7"/>
<evidence type="ECO:0000256" key="9">
    <source>
        <dbReference type="SAM" id="MobiDB-lite"/>
    </source>
</evidence>
<dbReference type="SUPFAM" id="SSF46767">
    <property type="entry name" value="Methylated DNA-protein cysteine methyltransferase, C-terminal domain"/>
    <property type="match status" value="1"/>
</dbReference>
<keyword evidence="12" id="KW-1185">Reference proteome</keyword>
<feature type="compositionally biased region" description="Polar residues" evidence="9">
    <location>
        <begin position="1"/>
        <end position="10"/>
    </location>
</feature>
<dbReference type="GO" id="GO:0006281">
    <property type="term" value="P:DNA repair"/>
    <property type="evidence" value="ECO:0007669"/>
    <property type="project" value="UniProtKB-KW"/>
</dbReference>
<evidence type="ECO:0000256" key="1">
    <source>
        <dbReference type="ARBA" id="ARBA00001286"/>
    </source>
</evidence>
<comment type="catalytic activity">
    <reaction evidence="8">
        <text>a 6-O-methyl-2'-deoxyguanosine in DNA + L-cysteinyl-[protein] = S-methyl-L-cysteinyl-[protein] + a 2'-deoxyguanosine in DNA</text>
        <dbReference type="Rhea" id="RHEA:24000"/>
        <dbReference type="Rhea" id="RHEA-COMP:10131"/>
        <dbReference type="Rhea" id="RHEA-COMP:10132"/>
        <dbReference type="Rhea" id="RHEA-COMP:11367"/>
        <dbReference type="Rhea" id="RHEA-COMP:11368"/>
        <dbReference type="ChEBI" id="CHEBI:29950"/>
        <dbReference type="ChEBI" id="CHEBI:82612"/>
        <dbReference type="ChEBI" id="CHEBI:85445"/>
        <dbReference type="ChEBI" id="CHEBI:85448"/>
        <dbReference type="EC" id="2.1.1.63"/>
    </reaction>
</comment>
<dbReference type="EMBL" id="AVPK01000006">
    <property type="protein sequence ID" value="KGN37231.1"/>
    <property type="molecule type" value="Genomic_DNA"/>
</dbReference>
<dbReference type="GO" id="GO:0032259">
    <property type="term" value="P:methylation"/>
    <property type="evidence" value="ECO:0007669"/>
    <property type="project" value="UniProtKB-KW"/>
</dbReference>
<evidence type="ECO:0000313" key="11">
    <source>
        <dbReference type="EMBL" id="KGN37231.1"/>
    </source>
</evidence>
<feature type="region of interest" description="Disordered" evidence="9">
    <location>
        <begin position="1"/>
        <end position="51"/>
    </location>
</feature>
<dbReference type="Pfam" id="PF01035">
    <property type="entry name" value="DNA_binding_1"/>
    <property type="match status" value="1"/>
</dbReference>
<dbReference type="EC" id="2.1.1.63" evidence="3"/>
<keyword evidence="5 11" id="KW-0808">Transferase</keyword>
<dbReference type="FunFam" id="1.10.10.10:FF:000214">
    <property type="entry name" value="Methylated-DNA--protein-cysteine methyltransferase"/>
    <property type="match status" value="1"/>
</dbReference>
<proteinExistence type="inferred from homology"/>
<dbReference type="InterPro" id="IPR036631">
    <property type="entry name" value="MGMT_N_sf"/>
</dbReference>
<dbReference type="PANTHER" id="PTHR10815:SF5">
    <property type="entry name" value="METHYLATED-DNA--PROTEIN-CYSTEINE METHYLTRANSFERASE"/>
    <property type="match status" value="1"/>
</dbReference>
<evidence type="ECO:0000256" key="5">
    <source>
        <dbReference type="ARBA" id="ARBA00022679"/>
    </source>
</evidence>
<dbReference type="InterPro" id="IPR036217">
    <property type="entry name" value="MethylDNA_cys_MeTrfase_DNAb"/>
</dbReference>
<evidence type="ECO:0000313" key="12">
    <source>
        <dbReference type="Proteomes" id="UP000030011"/>
    </source>
</evidence>
<dbReference type="InterPro" id="IPR014048">
    <property type="entry name" value="MethylDNA_cys_MeTrfase_DNA-bd"/>
</dbReference>
<comment type="catalytic activity">
    <reaction evidence="1">
        <text>a 4-O-methyl-thymidine in DNA + L-cysteinyl-[protein] = a thymidine in DNA + S-methyl-L-cysteinyl-[protein]</text>
        <dbReference type="Rhea" id="RHEA:53428"/>
        <dbReference type="Rhea" id="RHEA-COMP:10131"/>
        <dbReference type="Rhea" id="RHEA-COMP:10132"/>
        <dbReference type="Rhea" id="RHEA-COMP:13555"/>
        <dbReference type="Rhea" id="RHEA-COMP:13556"/>
        <dbReference type="ChEBI" id="CHEBI:29950"/>
        <dbReference type="ChEBI" id="CHEBI:82612"/>
        <dbReference type="ChEBI" id="CHEBI:137386"/>
        <dbReference type="ChEBI" id="CHEBI:137387"/>
        <dbReference type="EC" id="2.1.1.63"/>
    </reaction>
</comment>
<dbReference type="PROSITE" id="PS00374">
    <property type="entry name" value="MGMT"/>
    <property type="match status" value="1"/>
</dbReference>
<dbReference type="PANTHER" id="PTHR10815">
    <property type="entry name" value="METHYLATED-DNA--PROTEIN-CYSTEINE METHYLTRANSFERASE"/>
    <property type="match status" value="1"/>
</dbReference>
<dbReference type="Proteomes" id="UP000030011">
    <property type="component" value="Unassembled WGS sequence"/>
</dbReference>
<dbReference type="eggNOG" id="COG0350">
    <property type="taxonomic scope" value="Bacteria"/>
</dbReference>
<dbReference type="NCBIfam" id="TIGR00589">
    <property type="entry name" value="ogt"/>
    <property type="match status" value="1"/>
</dbReference>
<evidence type="ECO:0000256" key="4">
    <source>
        <dbReference type="ARBA" id="ARBA00022603"/>
    </source>
</evidence>
<organism evidence="11 12">
    <name type="scientific">Knoellia subterranea KCTC 19937</name>
    <dbReference type="NCBI Taxonomy" id="1385521"/>
    <lineage>
        <taxon>Bacteria</taxon>
        <taxon>Bacillati</taxon>
        <taxon>Actinomycetota</taxon>
        <taxon>Actinomycetes</taxon>
        <taxon>Micrococcales</taxon>
        <taxon>Intrasporangiaceae</taxon>
        <taxon>Knoellia</taxon>
    </lineage>
</organism>
<accession>A0A0A0JNM7</accession>
<comment type="similarity">
    <text evidence="2">Belongs to the MGMT family.</text>
</comment>
<dbReference type="CDD" id="cd06445">
    <property type="entry name" value="ATase"/>
    <property type="match status" value="1"/>
</dbReference>
<dbReference type="GO" id="GO:0003908">
    <property type="term" value="F:methylated-DNA-[protein]-cysteine S-methyltransferase activity"/>
    <property type="evidence" value="ECO:0007669"/>
    <property type="project" value="UniProtKB-EC"/>
</dbReference>
<evidence type="ECO:0000256" key="3">
    <source>
        <dbReference type="ARBA" id="ARBA00011918"/>
    </source>
</evidence>
<sequence length="214" mass="22802">MVVMTTQQPSRPMDPPTDASAALPATPPEALTPSRAAVKPTPARPPRRHTTLTTDLGDLMAVAEGDALAGLYFPGHWHPPAVGTIGSAVSASGDRLFETTRDELAEYFDGERTTFSVPTVTHGDAFSERVWDLLMTIPYGTTTTYGTIARELGNAGLAQRVGQAVGHNPVSILIPCHRVVGADGSLTGFAGGLERKARLLEIEEPREVSESRLF</sequence>
<comment type="caution">
    <text evidence="11">The sequence shown here is derived from an EMBL/GenBank/DDBJ whole genome shotgun (WGS) entry which is preliminary data.</text>
</comment>
<evidence type="ECO:0000256" key="2">
    <source>
        <dbReference type="ARBA" id="ARBA00008711"/>
    </source>
</evidence>
<dbReference type="Gene3D" id="1.10.10.10">
    <property type="entry name" value="Winged helix-like DNA-binding domain superfamily/Winged helix DNA-binding domain"/>
    <property type="match status" value="1"/>
</dbReference>
<evidence type="ECO:0000256" key="6">
    <source>
        <dbReference type="ARBA" id="ARBA00022763"/>
    </source>
</evidence>
<keyword evidence="6" id="KW-0227">DNA damage</keyword>
<feature type="domain" description="Methylated-DNA-[protein]-cysteine S-methyltransferase DNA binding" evidence="10">
    <location>
        <begin position="126"/>
        <end position="204"/>
    </location>
</feature>
<dbReference type="Gene3D" id="3.30.160.70">
    <property type="entry name" value="Methylated DNA-protein cysteine methyltransferase domain"/>
    <property type="match status" value="1"/>
</dbReference>
<dbReference type="SUPFAM" id="SSF53155">
    <property type="entry name" value="Methylated DNA-protein cysteine methyltransferase domain"/>
    <property type="match status" value="1"/>
</dbReference>
<name>A0A0A0JNM7_9MICO</name>
<evidence type="ECO:0000259" key="10">
    <source>
        <dbReference type="Pfam" id="PF01035"/>
    </source>
</evidence>
<keyword evidence="7" id="KW-0234">DNA repair</keyword>
<evidence type="ECO:0000256" key="7">
    <source>
        <dbReference type="ARBA" id="ARBA00023204"/>
    </source>
</evidence>
<dbReference type="InterPro" id="IPR001497">
    <property type="entry name" value="MethylDNA_cys_MeTrfase_AS"/>
</dbReference>
<keyword evidence="4 11" id="KW-0489">Methyltransferase</keyword>
<dbReference type="InterPro" id="IPR036388">
    <property type="entry name" value="WH-like_DNA-bd_sf"/>
</dbReference>
<protein>
    <recommendedName>
        <fullName evidence="3">methylated-DNA--[protein]-cysteine S-methyltransferase</fullName>
        <ecNumber evidence="3">2.1.1.63</ecNumber>
    </recommendedName>
</protein>
<reference evidence="11 12" key="1">
    <citation type="submission" date="2013-08" db="EMBL/GenBank/DDBJ databases">
        <title>The genome sequence of Knoellia subterranea.</title>
        <authorList>
            <person name="Zhu W."/>
            <person name="Wang G."/>
        </authorList>
    </citation>
    <scope>NUCLEOTIDE SEQUENCE [LARGE SCALE GENOMIC DNA]</scope>
    <source>
        <strain evidence="11 12">KCTC 19937</strain>
    </source>
</reference>
<gene>
    <name evidence="11" type="ORF">N803_15430</name>
</gene>
<feature type="compositionally biased region" description="Low complexity" evidence="9">
    <location>
        <begin position="19"/>
        <end position="34"/>
    </location>
</feature>